<name>A0A9Q5N751_SANBA</name>
<dbReference type="GO" id="GO:0005634">
    <property type="term" value="C:nucleus"/>
    <property type="evidence" value="ECO:0007669"/>
    <property type="project" value="TreeGrafter"/>
</dbReference>
<dbReference type="InterPro" id="IPR036322">
    <property type="entry name" value="WD40_repeat_dom_sf"/>
</dbReference>
<evidence type="ECO:0000256" key="4">
    <source>
        <dbReference type="SAM" id="MobiDB-lite"/>
    </source>
</evidence>
<feature type="compositionally biased region" description="Basic and acidic residues" evidence="4">
    <location>
        <begin position="67"/>
        <end position="94"/>
    </location>
</feature>
<organism evidence="5 6">
    <name type="scientific">Sanghuangporus baumii</name>
    <name type="common">Phellinus baumii</name>
    <dbReference type="NCBI Taxonomy" id="108892"/>
    <lineage>
        <taxon>Eukaryota</taxon>
        <taxon>Fungi</taxon>
        <taxon>Dikarya</taxon>
        <taxon>Basidiomycota</taxon>
        <taxon>Agaricomycotina</taxon>
        <taxon>Agaricomycetes</taxon>
        <taxon>Hymenochaetales</taxon>
        <taxon>Hymenochaetaceae</taxon>
        <taxon>Sanghuangporus</taxon>
    </lineage>
</organism>
<dbReference type="PROSITE" id="PS50082">
    <property type="entry name" value="WD_REPEATS_2"/>
    <property type="match status" value="1"/>
</dbReference>
<dbReference type="Proteomes" id="UP000757232">
    <property type="component" value="Unassembled WGS sequence"/>
</dbReference>
<keyword evidence="2" id="KW-0677">Repeat</keyword>
<keyword evidence="6" id="KW-1185">Reference proteome</keyword>
<dbReference type="EMBL" id="LNZH02000199">
    <property type="protein sequence ID" value="OCB86716.1"/>
    <property type="molecule type" value="Genomic_DNA"/>
</dbReference>
<feature type="region of interest" description="Disordered" evidence="4">
    <location>
        <begin position="529"/>
        <end position="555"/>
    </location>
</feature>
<dbReference type="GO" id="GO:0032153">
    <property type="term" value="C:cell division site"/>
    <property type="evidence" value="ECO:0007669"/>
    <property type="project" value="TreeGrafter"/>
</dbReference>
<evidence type="ECO:0000313" key="6">
    <source>
        <dbReference type="Proteomes" id="UP000757232"/>
    </source>
</evidence>
<feature type="region of interest" description="Disordered" evidence="4">
    <location>
        <begin position="55"/>
        <end position="168"/>
    </location>
</feature>
<accession>A0A9Q5N751</accession>
<sequence length="632" mass="69609">MENDQTFVAPEGVYSNVEDHKPAPYNAHIVYPVSYPTKLSTIVLHYPLSKPGVTSASLPHWQLLGGGKDKDKESKNREKDQGREREREKEKEDGQSLSSSDRPGTDEDGLNDLAHSPTLQQPQQPHPHPHQHPQSPSYDSPKLFSSPSISMAKKKPASRPKHNIRTTTSTFVTRIQSVENLNKIVQNKQGTVTYLFYNSGKNFYWTELGVKAKEPLARITFSAFPTCHDVNRSTAKITSLDIVIGFSTGDLVWFDPITGRYVRLNKQGCISNSPCTAVRWVPGSPSVFVVSHADGTIIVYDKEREDGSFTAQPPFKRPSSALPASQSESSSSSIPSDGDASSSREEWDPLESVFVTVPKWHPVTSHSALNMNRGKSDKERTAKNPVSHWRVSKRAVIDIAYSSDARLVAACSEDGCLRIIDALQESLVDCFASYFGSFTCVAFSDDSKFVITGGQDDLVTIFSMTDGRVIARCQGHSSFISAVAFDSIRTDKRSYRFGSVGEDNKLILAAQQQRLSMSSTLSLALRRPGNTAEGSTLHLPPPAMSGEETSKYHPAPSRNEVAVVQPVLTKHIEGDLLTDITFTPSAVLTASKAGTTKVWVRPLALRPRPTKPKIRAHRDISMNHQDLVPELP</sequence>
<dbReference type="InterPro" id="IPR001680">
    <property type="entry name" value="WD40_rpt"/>
</dbReference>
<evidence type="ECO:0000313" key="5">
    <source>
        <dbReference type="EMBL" id="OCB86716.1"/>
    </source>
</evidence>
<gene>
    <name evidence="5" type="ORF">A7U60_g6175</name>
</gene>
<dbReference type="InterPro" id="IPR051362">
    <property type="entry name" value="WD_repeat_creC_regulators"/>
</dbReference>
<feature type="compositionally biased region" description="Basic residues" evidence="4">
    <location>
        <begin position="152"/>
        <end position="164"/>
    </location>
</feature>
<dbReference type="Gene3D" id="2.130.10.10">
    <property type="entry name" value="YVTN repeat-like/Quinoprotein amine dehydrogenase"/>
    <property type="match status" value="1"/>
</dbReference>
<proteinExistence type="predicted"/>
<evidence type="ECO:0000256" key="3">
    <source>
        <dbReference type="PROSITE-ProRule" id="PRU00221"/>
    </source>
</evidence>
<dbReference type="SMART" id="SM00320">
    <property type="entry name" value="WD40"/>
    <property type="match status" value="5"/>
</dbReference>
<dbReference type="AlphaFoldDB" id="A0A9Q5N751"/>
<dbReference type="OrthoDB" id="3367at2759"/>
<feature type="compositionally biased region" description="Low complexity" evidence="4">
    <location>
        <begin position="318"/>
        <end position="341"/>
    </location>
</feature>
<dbReference type="GO" id="GO:0051286">
    <property type="term" value="C:cell tip"/>
    <property type="evidence" value="ECO:0007669"/>
    <property type="project" value="TreeGrafter"/>
</dbReference>
<dbReference type="SUPFAM" id="SSF50978">
    <property type="entry name" value="WD40 repeat-like"/>
    <property type="match status" value="1"/>
</dbReference>
<evidence type="ECO:0000256" key="2">
    <source>
        <dbReference type="ARBA" id="ARBA00022737"/>
    </source>
</evidence>
<dbReference type="PANTHER" id="PTHR14107:SF16">
    <property type="entry name" value="AT02583P"/>
    <property type="match status" value="1"/>
</dbReference>
<feature type="region of interest" description="Disordered" evidence="4">
    <location>
        <begin position="366"/>
        <end position="385"/>
    </location>
</feature>
<evidence type="ECO:0000256" key="1">
    <source>
        <dbReference type="ARBA" id="ARBA00022574"/>
    </source>
</evidence>
<feature type="region of interest" description="Disordered" evidence="4">
    <location>
        <begin position="308"/>
        <end position="344"/>
    </location>
</feature>
<feature type="repeat" description="WD" evidence="3">
    <location>
        <begin position="431"/>
        <end position="472"/>
    </location>
</feature>
<dbReference type="PANTHER" id="PTHR14107">
    <property type="entry name" value="WD REPEAT PROTEIN"/>
    <property type="match status" value="1"/>
</dbReference>
<dbReference type="InterPro" id="IPR015943">
    <property type="entry name" value="WD40/YVTN_repeat-like_dom_sf"/>
</dbReference>
<comment type="caution">
    <text evidence="5">The sequence shown here is derived from an EMBL/GenBank/DDBJ whole genome shotgun (WGS) entry which is preliminary data.</text>
</comment>
<dbReference type="Pfam" id="PF00400">
    <property type="entry name" value="WD40"/>
    <property type="match status" value="2"/>
</dbReference>
<reference evidence="5" key="1">
    <citation type="submission" date="2016-06" db="EMBL/GenBank/DDBJ databases">
        <title>Draft Genome sequence of the fungus Inonotus baumii.</title>
        <authorList>
            <person name="Zhu H."/>
            <person name="Lin W."/>
        </authorList>
    </citation>
    <scope>NUCLEOTIDE SEQUENCE</scope>
    <source>
        <strain evidence="5">821</strain>
    </source>
</reference>
<keyword evidence="1 3" id="KW-0853">WD repeat</keyword>
<protein>
    <submittedName>
        <fullName evidence="5">WD40 repeat-like protein</fullName>
    </submittedName>
</protein>
<dbReference type="GO" id="GO:0045013">
    <property type="term" value="P:carbon catabolite repression of transcription"/>
    <property type="evidence" value="ECO:0007669"/>
    <property type="project" value="TreeGrafter"/>
</dbReference>